<gene>
    <name evidence="3" type="primary">CSON008147</name>
</gene>
<proteinExistence type="predicted"/>
<keyword evidence="1" id="KW-1133">Transmembrane helix</keyword>
<sequence>MFDAGIKLNKNKKIHRPHRVIIAFIQSTSFNHILIFLFMQFKTNQNKIQSYQSNETSKHKKLFYSVKFNRKCSVSRGNTKAEQIPVLYNLVRVGVKQLSTITIDGRMSIITDFKTTRSTNLTLIHNNYHCIVYNYTKK</sequence>
<protein>
    <submittedName>
        <fullName evidence="3">CSON008147 protein</fullName>
    </submittedName>
</protein>
<dbReference type="AlphaFoldDB" id="A0A336MWK1"/>
<organism evidence="3">
    <name type="scientific">Culicoides sonorensis</name>
    <name type="common">Biting midge</name>
    <dbReference type="NCBI Taxonomy" id="179676"/>
    <lineage>
        <taxon>Eukaryota</taxon>
        <taxon>Metazoa</taxon>
        <taxon>Ecdysozoa</taxon>
        <taxon>Arthropoda</taxon>
        <taxon>Hexapoda</taxon>
        <taxon>Insecta</taxon>
        <taxon>Pterygota</taxon>
        <taxon>Neoptera</taxon>
        <taxon>Endopterygota</taxon>
        <taxon>Diptera</taxon>
        <taxon>Nematocera</taxon>
        <taxon>Chironomoidea</taxon>
        <taxon>Ceratopogonidae</taxon>
        <taxon>Ceratopogoninae</taxon>
        <taxon>Culicoides</taxon>
        <taxon>Monoculicoides</taxon>
    </lineage>
</organism>
<keyword evidence="1" id="KW-0812">Transmembrane</keyword>
<feature type="transmembrane region" description="Helical" evidence="1">
    <location>
        <begin position="20"/>
        <end position="41"/>
    </location>
</feature>
<evidence type="ECO:0000313" key="2">
    <source>
        <dbReference type="EMBL" id="SSX15143.1"/>
    </source>
</evidence>
<reference evidence="3" key="2">
    <citation type="submission" date="2018-07" db="EMBL/GenBank/DDBJ databases">
        <authorList>
            <person name="Quirk P.G."/>
            <person name="Krulwich T.A."/>
        </authorList>
    </citation>
    <scope>NUCLEOTIDE SEQUENCE</scope>
</reference>
<evidence type="ECO:0000256" key="1">
    <source>
        <dbReference type="SAM" id="Phobius"/>
    </source>
</evidence>
<dbReference type="EMBL" id="UFQS01003079">
    <property type="protein sequence ID" value="SSX15143.1"/>
    <property type="molecule type" value="Genomic_DNA"/>
</dbReference>
<dbReference type="VEuPathDB" id="VectorBase:CSON008147"/>
<dbReference type="EMBL" id="UFQT01003079">
    <property type="protein sequence ID" value="SSX34520.1"/>
    <property type="molecule type" value="Genomic_DNA"/>
</dbReference>
<name>A0A336MWK1_CULSO</name>
<keyword evidence="1" id="KW-0472">Membrane</keyword>
<accession>A0A336MWK1</accession>
<reference evidence="2" key="1">
    <citation type="submission" date="2018-04" db="EMBL/GenBank/DDBJ databases">
        <authorList>
            <person name="Go L.Y."/>
            <person name="Mitchell J.A."/>
        </authorList>
    </citation>
    <scope>NUCLEOTIDE SEQUENCE</scope>
    <source>
        <tissue evidence="2">Whole organism</tissue>
    </source>
</reference>
<evidence type="ECO:0000313" key="3">
    <source>
        <dbReference type="EMBL" id="SSX34520.1"/>
    </source>
</evidence>